<dbReference type="GO" id="GO:0006351">
    <property type="term" value="P:DNA-templated transcription"/>
    <property type="evidence" value="ECO:0007669"/>
    <property type="project" value="InterPro"/>
</dbReference>
<dbReference type="RefSeq" id="XP_682001.2">
    <property type="nucleotide sequence ID" value="XM_676909.2"/>
</dbReference>
<accession>C8VA12</accession>
<organism evidence="8 9">
    <name type="scientific">Emericella nidulans (strain FGSC A4 / ATCC 38163 / CBS 112.46 / NRRL 194 / M139)</name>
    <name type="common">Aspergillus nidulans</name>
    <dbReference type="NCBI Taxonomy" id="227321"/>
    <lineage>
        <taxon>Eukaryota</taxon>
        <taxon>Fungi</taxon>
        <taxon>Dikarya</taxon>
        <taxon>Ascomycota</taxon>
        <taxon>Pezizomycotina</taxon>
        <taxon>Eurotiomycetes</taxon>
        <taxon>Eurotiomycetidae</taxon>
        <taxon>Eurotiales</taxon>
        <taxon>Aspergillaceae</taxon>
        <taxon>Aspergillus</taxon>
        <taxon>Aspergillus subgen. Nidulantes</taxon>
    </lineage>
</organism>
<evidence type="ECO:0000313" key="9">
    <source>
        <dbReference type="Proteomes" id="UP000000560"/>
    </source>
</evidence>
<dbReference type="InterPro" id="IPR007219">
    <property type="entry name" value="XnlR_reg_dom"/>
</dbReference>
<evidence type="ECO:0000256" key="2">
    <source>
        <dbReference type="ARBA" id="ARBA00022723"/>
    </source>
</evidence>
<dbReference type="Proteomes" id="UP000000560">
    <property type="component" value="Chromosome III"/>
</dbReference>
<evidence type="ECO:0000259" key="7">
    <source>
        <dbReference type="PROSITE" id="PS50048"/>
    </source>
</evidence>
<keyword evidence="6" id="KW-0539">Nucleus</keyword>
<dbReference type="AlphaFoldDB" id="C8VA12"/>
<dbReference type="SMART" id="SM00066">
    <property type="entry name" value="GAL4"/>
    <property type="match status" value="1"/>
</dbReference>
<keyword evidence="5" id="KW-0804">Transcription</keyword>
<sequence>MAPVKKPRPAFSCLTCRTRKVRCGRERPECANCRRMNKVCEYQSTSKVSDNQSRHDQIHTDRSNVSRLDVVSRLPSRVRPVNDSLLGLMPFRKKATVDPLPPHINFLTIASVFERIPDRHACDGFVQTFITSVYPLYPLIDLPDFQSWYAVFWQWCHEAGDRRSTIIPNTLLEDVTMNCVLFAVLYAGAAASAHTSQESVTTRNLESAVSAILTSCDHLRRPTVNTVAASLIIDPFMSKDLGSLEYGLWVSSTVRLAQSIGLHRQEHVTPDRDIDFGSALEARLERRIWAHIVWLDVQHSLLTGLPLAVTATAGSRFGSLPTPISGAGPDTLAGDTAILFQARSEIARIQHRLIDTVHNASASTGLISEEIYRGDYHEQRGRFLGSEVGDVDSPAHGNPDPQSFLTIPVTANTFLRSEYRHRSRSRPVVESYNSPLHPIPPNLLIYRIVFRICATPLVLRALCGTDSVCFSVGIILVPLAWLYRCIFWIE</sequence>
<gene>
    <name evidence="8" type="ORF">ANIA_08732</name>
</gene>
<protein>
    <submittedName>
        <fullName evidence="8">Zn(II)2Cys6 transcription factor (Eurofung)</fullName>
    </submittedName>
</protein>
<dbReference type="GO" id="GO:0000981">
    <property type="term" value="F:DNA-binding transcription factor activity, RNA polymerase II-specific"/>
    <property type="evidence" value="ECO:0007669"/>
    <property type="project" value="InterPro"/>
</dbReference>
<dbReference type="GeneID" id="2868410"/>
<dbReference type="KEGG" id="ani:ANIA_08732"/>
<dbReference type="Pfam" id="PF00172">
    <property type="entry name" value="Zn_clus"/>
    <property type="match status" value="1"/>
</dbReference>
<dbReference type="InterPro" id="IPR036864">
    <property type="entry name" value="Zn2-C6_fun-type_DNA-bd_sf"/>
</dbReference>
<comment type="subcellular location">
    <subcellularLocation>
        <location evidence="1">Nucleus</location>
    </subcellularLocation>
</comment>
<dbReference type="PROSITE" id="PS50048">
    <property type="entry name" value="ZN2_CY6_FUNGAL_2"/>
    <property type="match status" value="1"/>
</dbReference>
<name>C8VA12_EMENI</name>
<dbReference type="InterPro" id="IPR001138">
    <property type="entry name" value="Zn2Cys6_DnaBD"/>
</dbReference>
<dbReference type="Gene3D" id="4.10.240.10">
    <property type="entry name" value="Zn(2)-C6 fungal-type DNA-binding domain"/>
    <property type="match status" value="1"/>
</dbReference>
<dbReference type="eggNOG" id="ENOG502QVPF">
    <property type="taxonomic scope" value="Eukaryota"/>
</dbReference>
<dbReference type="EMBL" id="BN001303">
    <property type="protein sequence ID" value="CBF78142.1"/>
    <property type="molecule type" value="Genomic_DNA"/>
</dbReference>
<reference evidence="9" key="1">
    <citation type="journal article" date="2005" name="Nature">
        <title>Sequencing of Aspergillus nidulans and comparative analysis with A. fumigatus and A. oryzae.</title>
        <authorList>
            <person name="Galagan J.E."/>
            <person name="Calvo S.E."/>
            <person name="Cuomo C."/>
            <person name="Ma L.J."/>
            <person name="Wortman J.R."/>
            <person name="Batzoglou S."/>
            <person name="Lee S.I."/>
            <person name="Basturkmen M."/>
            <person name="Spevak C.C."/>
            <person name="Clutterbuck J."/>
            <person name="Kapitonov V."/>
            <person name="Jurka J."/>
            <person name="Scazzocchio C."/>
            <person name="Farman M."/>
            <person name="Butler J."/>
            <person name="Purcell S."/>
            <person name="Harris S."/>
            <person name="Braus G.H."/>
            <person name="Draht O."/>
            <person name="Busch S."/>
            <person name="D'Enfert C."/>
            <person name="Bouchier C."/>
            <person name="Goldman G.H."/>
            <person name="Bell-Pedersen D."/>
            <person name="Griffiths-Jones S."/>
            <person name="Doonan J.H."/>
            <person name="Yu J."/>
            <person name="Vienken K."/>
            <person name="Pain A."/>
            <person name="Freitag M."/>
            <person name="Selker E.U."/>
            <person name="Archer D.B."/>
            <person name="Penalva M.A."/>
            <person name="Oakley B.R."/>
            <person name="Momany M."/>
            <person name="Tanaka T."/>
            <person name="Kumagai T."/>
            <person name="Asai K."/>
            <person name="Machida M."/>
            <person name="Nierman W.C."/>
            <person name="Denning D.W."/>
            <person name="Caddick M."/>
            <person name="Hynes M."/>
            <person name="Paoletti M."/>
            <person name="Fischer R."/>
            <person name="Miller B."/>
            <person name="Dyer P."/>
            <person name="Sachs M.S."/>
            <person name="Osmani S.A."/>
            <person name="Birren B.W."/>
        </authorList>
    </citation>
    <scope>NUCLEOTIDE SEQUENCE [LARGE SCALE GENOMIC DNA]</scope>
    <source>
        <strain evidence="9">FGSC A4 / ATCC 38163 / CBS 112.46 / NRRL 194 / M139</strain>
    </source>
</reference>
<keyword evidence="9" id="KW-1185">Reference proteome</keyword>
<dbReference type="VEuPathDB" id="FungiDB:AN8732"/>
<dbReference type="SMART" id="SM00906">
    <property type="entry name" value="Fungal_trans"/>
    <property type="match status" value="1"/>
</dbReference>
<dbReference type="PROSITE" id="PS00463">
    <property type="entry name" value="ZN2_CY6_FUNGAL_1"/>
    <property type="match status" value="1"/>
</dbReference>
<dbReference type="GO" id="GO:0005634">
    <property type="term" value="C:nucleus"/>
    <property type="evidence" value="ECO:0007669"/>
    <property type="project" value="UniProtKB-SubCell"/>
</dbReference>
<dbReference type="HOGENOM" id="CLU_685166_0_0_1"/>
<reference evidence="9" key="2">
    <citation type="journal article" date="2009" name="Fungal Genet. Biol.">
        <title>The 2008 update of the Aspergillus nidulans genome annotation: a community effort.</title>
        <authorList>
            <person name="Wortman J.R."/>
            <person name="Gilsenan J.M."/>
            <person name="Joardar V."/>
            <person name="Deegan J."/>
            <person name="Clutterbuck J."/>
            <person name="Andersen M.R."/>
            <person name="Archer D."/>
            <person name="Bencina M."/>
            <person name="Braus G."/>
            <person name="Coutinho P."/>
            <person name="von Dohren H."/>
            <person name="Doonan J."/>
            <person name="Driessen A.J."/>
            <person name="Durek P."/>
            <person name="Espeso E."/>
            <person name="Fekete E."/>
            <person name="Flipphi M."/>
            <person name="Estrada C.G."/>
            <person name="Geysens S."/>
            <person name="Goldman G."/>
            <person name="de Groot P.W."/>
            <person name="Hansen K."/>
            <person name="Harris S.D."/>
            <person name="Heinekamp T."/>
            <person name="Helmstaedt K."/>
            <person name="Henrissat B."/>
            <person name="Hofmann G."/>
            <person name="Homan T."/>
            <person name="Horio T."/>
            <person name="Horiuchi H."/>
            <person name="James S."/>
            <person name="Jones M."/>
            <person name="Karaffa L."/>
            <person name="Karanyi Z."/>
            <person name="Kato M."/>
            <person name="Keller N."/>
            <person name="Kelly D.E."/>
            <person name="Kiel J.A."/>
            <person name="Kim J.M."/>
            <person name="van der Klei I.J."/>
            <person name="Klis F.M."/>
            <person name="Kovalchuk A."/>
            <person name="Krasevec N."/>
            <person name="Kubicek C.P."/>
            <person name="Liu B."/>
            <person name="Maccabe A."/>
            <person name="Meyer V."/>
            <person name="Mirabito P."/>
            <person name="Miskei M."/>
            <person name="Mos M."/>
            <person name="Mullins J."/>
            <person name="Nelson D.R."/>
            <person name="Nielsen J."/>
            <person name="Oakley B.R."/>
            <person name="Osmani S.A."/>
            <person name="Pakula T."/>
            <person name="Paszewski A."/>
            <person name="Paulsen I."/>
            <person name="Pilsyk S."/>
            <person name="Pocsi I."/>
            <person name="Punt P.J."/>
            <person name="Ram A.F."/>
            <person name="Ren Q."/>
            <person name="Robellet X."/>
            <person name="Robson G."/>
            <person name="Seiboth B."/>
            <person name="van Solingen P."/>
            <person name="Specht T."/>
            <person name="Sun J."/>
            <person name="Taheri-Talesh N."/>
            <person name="Takeshita N."/>
            <person name="Ussery D."/>
            <person name="vanKuyk P.A."/>
            <person name="Visser H."/>
            <person name="van de Vondervoort P.J."/>
            <person name="de Vries R.P."/>
            <person name="Walton J."/>
            <person name="Xiang X."/>
            <person name="Xiong Y."/>
            <person name="Zeng A.P."/>
            <person name="Brandt B.W."/>
            <person name="Cornell M.J."/>
            <person name="van den Hondel C.A."/>
            <person name="Visser J."/>
            <person name="Oliver S.G."/>
            <person name="Turner G."/>
        </authorList>
    </citation>
    <scope>GENOME REANNOTATION</scope>
    <source>
        <strain evidence="9">FGSC A4 / ATCC 38163 / CBS 112.46 / NRRL 194 / M139</strain>
    </source>
</reference>
<keyword evidence="4" id="KW-0238">DNA-binding</keyword>
<evidence type="ECO:0000256" key="4">
    <source>
        <dbReference type="ARBA" id="ARBA00023125"/>
    </source>
</evidence>
<evidence type="ECO:0000256" key="5">
    <source>
        <dbReference type="ARBA" id="ARBA00023163"/>
    </source>
</evidence>
<proteinExistence type="predicted"/>
<dbReference type="InParanoid" id="C8VA12"/>
<dbReference type="SUPFAM" id="SSF57701">
    <property type="entry name" value="Zn2/Cys6 DNA-binding domain"/>
    <property type="match status" value="1"/>
</dbReference>
<dbReference type="OrthoDB" id="4456959at2759"/>
<dbReference type="PANTHER" id="PTHR31001">
    <property type="entry name" value="UNCHARACTERIZED TRANSCRIPTIONAL REGULATORY PROTEIN"/>
    <property type="match status" value="1"/>
</dbReference>
<evidence type="ECO:0000256" key="6">
    <source>
        <dbReference type="ARBA" id="ARBA00023242"/>
    </source>
</evidence>
<dbReference type="PANTHER" id="PTHR31001:SF50">
    <property type="entry name" value="ZN(II)2CYS6 TRANSCRIPTION FACTOR (EUROFUNG)"/>
    <property type="match status" value="1"/>
</dbReference>
<feature type="domain" description="Zn(2)-C6 fungal-type" evidence="7">
    <location>
        <begin position="12"/>
        <end position="42"/>
    </location>
</feature>
<evidence type="ECO:0000256" key="1">
    <source>
        <dbReference type="ARBA" id="ARBA00004123"/>
    </source>
</evidence>
<dbReference type="GO" id="GO:0003677">
    <property type="term" value="F:DNA binding"/>
    <property type="evidence" value="ECO:0007669"/>
    <property type="project" value="UniProtKB-KW"/>
</dbReference>
<dbReference type="GO" id="GO:0008270">
    <property type="term" value="F:zinc ion binding"/>
    <property type="evidence" value="ECO:0007669"/>
    <property type="project" value="InterPro"/>
</dbReference>
<evidence type="ECO:0000313" key="8">
    <source>
        <dbReference type="EMBL" id="CBF78142.1"/>
    </source>
</evidence>
<keyword evidence="2" id="KW-0479">Metal-binding</keyword>
<evidence type="ECO:0000256" key="3">
    <source>
        <dbReference type="ARBA" id="ARBA00023015"/>
    </source>
</evidence>
<dbReference type="CDD" id="cd12148">
    <property type="entry name" value="fungal_TF_MHR"/>
    <property type="match status" value="1"/>
</dbReference>
<dbReference type="CDD" id="cd00067">
    <property type="entry name" value="GAL4"/>
    <property type="match status" value="1"/>
</dbReference>
<keyword evidence="3" id="KW-0805">Transcription regulation</keyword>
<dbReference type="Pfam" id="PF04082">
    <property type="entry name" value="Fungal_trans"/>
    <property type="match status" value="1"/>
</dbReference>
<dbReference type="InterPro" id="IPR050613">
    <property type="entry name" value="Sec_Metabolite_Reg"/>
</dbReference>